<dbReference type="InterPro" id="IPR008333">
    <property type="entry name" value="Cbr1-like_FAD-bd_dom"/>
</dbReference>
<dbReference type="InterPro" id="IPR012292">
    <property type="entry name" value="Globin/Proto"/>
</dbReference>
<dbReference type="SUPFAM" id="SSF46458">
    <property type="entry name" value="Globin-like"/>
    <property type="match status" value="1"/>
</dbReference>
<reference evidence="7" key="1">
    <citation type="journal article" date="2019" name="Int. J. Syst. Evol. Microbiol.">
        <title>The Global Catalogue of Microorganisms (GCM) 10K type strain sequencing project: providing services to taxonomists for standard genome sequencing and annotation.</title>
        <authorList>
            <consortium name="The Broad Institute Genomics Platform"/>
            <consortium name="The Broad Institute Genome Sequencing Center for Infectious Disease"/>
            <person name="Wu L."/>
            <person name="Ma J."/>
        </authorList>
    </citation>
    <scope>NUCLEOTIDE SEQUENCE [LARGE SCALE GENOMIC DNA]</scope>
    <source>
        <strain evidence="7">JCM 31037</strain>
    </source>
</reference>
<dbReference type="InterPro" id="IPR017927">
    <property type="entry name" value="FAD-bd_FR_type"/>
</dbReference>
<dbReference type="Proteomes" id="UP001597260">
    <property type="component" value="Unassembled WGS sequence"/>
</dbReference>
<comment type="caution">
    <text evidence="6">The sequence shown here is derived from an EMBL/GenBank/DDBJ whole genome shotgun (WGS) entry which is preliminary data.</text>
</comment>
<dbReference type="Pfam" id="PF00175">
    <property type="entry name" value="NAD_binding_1"/>
    <property type="match status" value="1"/>
</dbReference>
<evidence type="ECO:0000256" key="4">
    <source>
        <dbReference type="ARBA" id="ARBA00023014"/>
    </source>
</evidence>
<dbReference type="RefSeq" id="WP_377571863.1">
    <property type="nucleotide sequence ID" value="NZ_JBHTMP010000023.1"/>
</dbReference>
<accession>A0ABW3YHF5</accession>
<comment type="cofactor">
    <cofactor evidence="1">
        <name>heme b</name>
        <dbReference type="ChEBI" id="CHEBI:60344"/>
    </cofactor>
</comment>
<organism evidence="6 7">
    <name type="scientific">Micromonospora sonneratiae</name>
    <dbReference type="NCBI Taxonomy" id="1184706"/>
    <lineage>
        <taxon>Bacteria</taxon>
        <taxon>Bacillati</taxon>
        <taxon>Actinomycetota</taxon>
        <taxon>Actinomycetes</taxon>
        <taxon>Micromonosporales</taxon>
        <taxon>Micromonosporaceae</taxon>
        <taxon>Micromonospora</taxon>
    </lineage>
</organism>
<dbReference type="CDD" id="cd06187">
    <property type="entry name" value="O2ase_reductase_like"/>
    <property type="match status" value="1"/>
</dbReference>
<evidence type="ECO:0000256" key="1">
    <source>
        <dbReference type="ARBA" id="ARBA00001970"/>
    </source>
</evidence>
<evidence type="ECO:0000256" key="2">
    <source>
        <dbReference type="ARBA" id="ARBA00001974"/>
    </source>
</evidence>
<evidence type="ECO:0000259" key="5">
    <source>
        <dbReference type="PROSITE" id="PS51384"/>
    </source>
</evidence>
<dbReference type="Pfam" id="PF00970">
    <property type="entry name" value="FAD_binding_6"/>
    <property type="match status" value="1"/>
</dbReference>
<keyword evidence="3" id="KW-0479">Metal-binding</keyword>
<dbReference type="InterPro" id="IPR009050">
    <property type="entry name" value="Globin-like_sf"/>
</dbReference>
<evidence type="ECO:0000313" key="7">
    <source>
        <dbReference type="Proteomes" id="UP001597260"/>
    </source>
</evidence>
<dbReference type="InterPro" id="IPR017938">
    <property type="entry name" value="Riboflavin_synthase-like_b-brl"/>
</dbReference>
<dbReference type="InterPro" id="IPR050415">
    <property type="entry name" value="MRET"/>
</dbReference>
<protein>
    <submittedName>
        <fullName evidence="6">FAD-binding oxidoreductase</fullName>
    </submittedName>
</protein>
<dbReference type="InterPro" id="IPR001709">
    <property type="entry name" value="Flavoprot_Pyr_Nucl_cyt_Rdtase"/>
</dbReference>
<evidence type="ECO:0000313" key="6">
    <source>
        <dbReference type="EMBL" id="MFD1322709.1"/>
    </source>
</evidence>
<dbReference type="Gene3D" id="3.40.50.80">
    <property type="entry name" value="Nucleotide-binding domain of ferredoxin-NADP reductase (FNR) module"/>
    <property type="match status" value="1"/>
</dbReference>
<evidence type="ECO:0000256" key="3">
    <source>
        <dbReference type="ARBA" id="ARBA00022714"/>
    </source>
</evidence>
<dbReference type="PANTHER" id="PTHR47354">
    <property type="entry name" value="NADH OXIDOREDUCTASE HCR"/>
    <property type="match status" value="1"/>
</dbReference>
<dbReference type="SUPFAM" id="SSF52343">
    <property type="entry name" value="Ferredoxin reductase-like, C-terminal NADP-linked domain"/>
    <property type="match status" value="1"/>
</dbReference>
<keyword evidence="3" id="KW-0408">Iron</keyword>
<dbReference type="EMBL" id="JBHTMP010000023">
    <property type="protein sequence ID" value="MFD1322709.1"/>
    <property type="molecule type" value="Genomic_DNA"/>
</dbReference>
<dbReference type="Gene3D" id="2.40.30.10">
    <property type="entry name" value="Translation factors"/>
    <property type="match status" value="1"/>
</dbReference>
<comment type="cofactor">
    <cofactor evidence="2">
        <name>FAD</name>
        <dbReference type="ChEBI" id="CHEBI:57692"/>
    </cofactor>
</comment>
<dbReference type="PRINTS" id="PR00371">
    <property type="entry name" value="FPNCR"/>
</dbReference>
<feature type="domain" description="FAD-binding FR-type" evidence="5">
    <location>
        <begin position="134"/>
        <end position="234"/>
    </location>
</feature>
<proteinExistence type="predicted"/>
<keyword evidence="4" id="KW-0411">Iron-sulfur</keyword>
<dbReference type="PANTHER" id="PTHR47354:SF5">
    <property type="entry name" value="PROTEIN RFBI"/>
    <property type="match status" value="1"/>
</dbReference>
<dbReference type="PRINTS" id="PR00410">
    <property type="entry name" value="PHEHYDRXLASE"/>
</dbReference>
<dbReference type="Gene3D" id="1.10.490.10">
    <property type="entry name" value="Globins"/>
    <property type="match status" value="1"/>
</dbReference>
<gene>
    <name evidence="6" type="ORF">ACFQ4H_16550</name>
</gene>
<keyword evidence="7" id="KW-1185">Reference proteome</keyword>
<name>A0ABW3YHF5_9ACTN</name>
<dbReference type="InterPro" id="IPR001433">
    <property type="entry name" value="OxRdtase_FAD/NAD-bd"/>
</dbReference>
<sequence length="376" mass="40859">MSIATEEELLALWSATTQQMDPATDEFWRIVEERRPGLLPQQDAALLFTSLGRLVTGGDDAAGRAALLAVLGRAHQRFQLMTPHHQLIGDAMTATMARYVPDLWTPEVALTWIRVYEATTQALARIARSMRPGPAWTSAEVVDVDRPAEGIGILNVRPQRRLSFRPGQAVPVSVPQHPGRWRWYAPANAPRPDDTIELHVRAVPDGSVSHVLANVVRPGQRMWLGPAYGDGLLLAPGSGDDLLLVAGGTGLAPLRSLVEQVVAEGDNGRRVTLVVGSRTFMELYDATSLDKLQSAHGWLTLVPAFSHDPTAEPEEVGDALTIALPHFRPGQDVYVCGPPAMTRGALLRLLVAGVPAERIHLPDEYDGTGHGYLPQR</sequence>
<keyword evidence="3" id="KW-0001">2Fe-2S</keyword>
<dbReference type="InterPro" id="IPR039261">
    <property type="entry name" value="FNR_nucleotide-bd"/>
</dbReference>
<dbReference type="PROSITE" id="PS51384">
    <property type="entry name" value="FAD_FR"/>
    <property type="match status" value="1"/>
</dbReference>
<dbReference type="SUPFAM" id="SSF63380">
    <property type="entry name" value="Riboflavin synthase domain-like"/>
    <property type="match status" value="1"/>
</dbReference>